<evidence type="ECO:0000313" key="2">
    <source>
        <dbReference type="EMBL" id="KAJ1117189.1"/>
    </source>
</evidence>
<dbReference type="AlphaFoldDB" id="A0AAV7NQ90"/>
<keyword evidence="3" id="KW-1185">Reference proteome</keyword>
<accession>A0AAV7NQ90</accession>
<evidence type="ECO:0000256" key="1">
    <source>
        <dbReference type="SAM" id="Coils"/>
    </source>
</evidence>
<sequence length="123" mass="13693">MKALESGLPAHDSAVQNLLISLSEEIRGKYEVSEYNQGKIRESWASLETKLNALTERISNLEMAVSEQEACVLSNSQGISQLTRNGKMVQETLESLENNLRRSSIRILNVPEGLDGEDIKALY</sequence>
<organism evidence="2 3">
    <name type="scientific">Pleurodeles waltl</name>
    <name type="common">Iberian ribbed newt</name>
    <dbReference type="NCBI Taxonomy" id="8319"/>
    <lineage>
        <taxon>Eukaryota</taxon>
        <taxon>Metazoa</taxon>
        <taxon>Chordata</taxon>
        <taxon>Craniata</taxon>
        <taxon>Vertebrata</taxon>
        <taxon>Euteleostomi</taxon>
        <taxon>Amphibia</taxon>
        <taxon>Batrachia</taxon>
        <taxon>Caudata</taxon>
        <taxon>Salamandroidea</taxon>
        <taxon>Salamandridae</taxon>
        <taxon>Pleurodelinae</taxon>
        <taxon>Pleurodeles</taxon>
    </lineage>
</organism>
<gene>
    <name evidence="2" type="ORF">NDU88_005389</name>
</gene>
<proteinExistence type="predicted"/>
<comment type="caution">
    <text evidence="2">The sequence shown here is derived from an EMBL/GenBank/DDBJ whole genome shotgun (WGS) entry which is preliminary data.</text>
</comment>
<feature type="coiled-coil region" evidence="1">
    <location>
        <begin position="44"/>
        <end position="99"/>
    </location>
</feature>
<keyword evidence="1" id="KW-0175">Coiled coil</keyword>
<name>A0AAV7NQ90_PLEWA</name>
<evidence type="ECO:0000313" key="3">
    <source>
        <dbReference type="Proteomes" id="UP001066276"/>
    </source>
</evidence>
<reference evidence="2" key="1">
    <citation type="journal article" date="2022" name="bioRxiv">
        <title>Sequencing and chromosome-scale assembly of the giantPleurodeles waltlgenome.</title>
        <authorList>
            <person name="Brown T."/>
            <person name="Elewa A."/>
            <person name="Iarovenko S."/>
            <person name="Subramanian E."/>
            <person name="Araus A.J."/>
            <person name="Petzold A."/>
            <person name="Susuki M."/>
            <person name="Suzuki K.-i.T."/>
            <person name="Hayashi T."/>
            <person name="Toyoda A."/>
            <person name="Oliveira C."/>
            <person name="Osipova E."/>
            <person name="Leigh N.D."/>
            <person name="Simon A."/>
            <person name="Yun M.H."/>
        </authorList>
    </citation>
    <scope>NUCLEOTIDE SEQUENCE</scope>
    <source>
        <strain evidence="2">20211129_DDA</strain>
        <tissue evidence="2">Liver</tissue>
    </source>
</reference>
<dbReference type="EMBL" id="JANPWB010000012">
    <property type="protein sequence ID" value="KAJ1117189.1"/>
    <property type="molecule type" value="Genomic_DNA"/>
</dbReference>
<protein>
    <submittedName>
        <fullName evidence="2">Uncharacterized protein</fullName>
    </submittedName>
</protein>
<dbReference type="Proteomes" id="UP001066276">
    <property type="component" value="Chromosome 8"/>
</dbReference>